<reference evidence="6" key="1">
    <citation type="submission" date="2020-05" db="EMBL/GenBank/DDBJ databases">
        <title>Phylogenomic resolution of chytrid fungi.</title>
        <authorList>
            <person name="Stajich J.E."/>
            <person name="Amses K."/>
            <person name="Simmons R."/>
            <person name="Seto K."/>
            <person name="Myers J."/>
            <person name="Bonds A."/>
            <person name="Quandt C.A."/>
            <person name="Barry K."/>
            <person name="Liu P."/>
            <person name="Grigoriev I."/>
            <person name="Longcore J.E."/>
            <person name="James T.Y."/>
        </authorList>
    </citation>
    <scope>NUCLEOTIDE SEQUENCE</scope>
    <source>
        <strain evidence="6">JEL0476</strain>
    </source>
</reference>
<dbReference type="AlphaFoldDB" id="A0AAD5XUB2"/>
<evidence type="ECO:0000313" key="7">
    <source>
        <dbReference type="Proteomes" id="UP001211065"/>
    </source>
</evidence>
<feature type="non-terminal residue" evidence="6">
    <location>
        <position position="108"/>
    </location>
</feature>
<keyword evidence="7" id="KW-1185">Reference proteome</keyword>
<dbReference type="Pfam" id="PF00503">
    <property type="entry name" value="G-alpha"/>
    <property type="match status" value="1"/>
</dbReference>
<dbReference type="GO" id="GO:0005737">
    <property type="term" value="C:cytoplasm"/>
    <property type="evidence" value="ECO:0007669"/>
    <property type="project" value="TreeGrafter"/>
</dbReference>
<feature type="non-terminal residue" evidence="6">
    <location>
        <position position="1"/>
    </location>
</feature>
<dbReference type="GO" id="GO:0046872">
    <property type="term" value="F:metal ion binding"/>
    <property type="evidence" value="ECO:0007669"/>
    <property type="project" value="UniProtKB-KW"/>
</dbReference>
<dbReference type="PANTHER" id="PTHR10218">
    <property type="entry name" value="GTP-BINDING PROTEIN ALPHA SUBUNIT"/>
    <property type="match status" value="1"/>
</dbReference>
<dbReference type="SUPFAM" id="SSF52540">
    <property type="entry name" value="P-loop containing nucleoside triphosphate hydrolases"/>
    <property type="match status" value="1"/>
</dbReference>
<dbReference type="PROSITE" id="PS51882">
    <property type="entry name" value="G_ALPHA"/>
    <property type="match status" value="1"/>
</dbReference>
<dbReference type="GO" id="GO:0005834">
    <property type="term" value="C:heterotrimeric G-protein complex"/>
    <property type="evidence" value="ECO:0007669"/>
    <property type="project" value="TreeGrafter"/>
</dbReference>
<dbReference type="InterPro" id="IPR027417">
    <property type="entry name" value="P-loop_NTPase"/>
</dbReference>
<dbReference type="Proteomes" id="UP001211065">
    <property type="component" value="Unassembled WGS sequence"/>
</dbReference>
<keyword evidence="3 5" id="KW-0342">GTP-binding</keyword>
<keyword evidence="1" id="KW-0479">Metal-binding</keyword>
<evidence type="ECO:0000256" key="5">
    <source>
        <dbReference type="PIRSR" id="PIRSR601019-1"/>
    </source>
</evidence>
<dbReference type="InterPro" id="IPR001019">
    <property type="entry name" value="Gprotein_alpha_su"/>
</dbReference>
<name>A0AAD5XUB2_9FUNG</name>
<dbReference type="PANTHER" id="PTHR10218:SF302">
    <property type="entry name" value="GUANINE NUCLEOTIDE-BINDING PROTEIN ALPHA-5 SUBUNIT"/>
    <property type="match status" value="1"/>
</dbReference>
<dbReference type="PRINTS" id="PR00318">
    <property type="entry name" value="GPROTEINA"/>
</dbReference>
<evidence type="ECO:0000256" key="2">
    <source>
        <dbReference type="ARBA" id="ARBA00022741"/>
    </source>
</evidence>
<dbReference type="GO" id="GO:0007188">
    <property type="term" value="P:adenylate cyclase-modulating G protein-coupled receptor signaling pathway"/>
    <property type="evidence" value="ECO:0007669"/>
    <property type="project" value="TreeGrafter"/>
</dbReference>
<dbReference type="GO" id="GO:0031683">
    <property type="term" value="F:G-protein beta/gamma-subunit complex binding"/>
    <property type="evidence" value="ECO:0007669"/>
    <property type="project" value="InterPro"/>
</dbReference>
<keyword evidence="2 5" id="KW-0547">Nucleotide-binding</keyword>
<dbReference type="GO" id="GO:0005525">
    <property type="term" value="F:GTP binding"/>
    <property type="evidence" value="ECO:0007669"/>
    <property type="project" value="UniProtKB-KW"/>
</dbReference>
<protein>
    <submittedName>
        <fullName evidence="6">Uncharacterized protein</fullName>
    </submittedName>
</protein>
<gene>
    <name evidence="6" type="ORF">HK099_003363</name>
</gene>
<proteinExistence type="predicted"/>
<feature type="binding site" evidence="5">
    <location>
        <begin position="61"/>
        <end position="64"/>
    </location>
    <ligand>
        <name>GTP</name>
        <dbReference type="ChEBI" id="CHEBI:37565"/>
    </ligand>
</feature>
<evidence type="ECO:0000256" key="4">
    <source>
        <dbReference type="ARBA" id="ARBA00023224"/>
    </source>
</evidence>
<dbReference type="FunFam" id="3.40.50.300:FF:000692">
    <property type="entry name" value="Guanine nucleotide-binding protein subunit alpha"/>
    <property type="match status" value="1"/>
</dbReference>
<organism evidence="6 7">
    <name type="scientific">Clydaea vesicula</name>
    <dbReference type="NCBI Taxonomy" id="447962"/>
    <lineage>
        <taxon>Eukaryota</taxon>
        <taxon>Fungi</taxon>
        <taxon>Fungi incertae sedis</taxon>
        <taxon>Chytridiomycota</taxon>
        <taxon>Chytridiomycota incertae sedis</taxon>
        <taxon>Chytridiomycetes</taxon>
        <taxon>Lobulomycetales</taxon>
        <taxon>Lobulomycetaceae</taxon>
        <taxon>Clydaea</taxon>
    </lineage>
</organism>
<dbReference type="GO" id="GO:0001664">
    <property type="term" value="F:G protein-coupled receptor binding"/>
    <property type="evidence" value="ECO:0007669"/>
    <property type="project" value="TreeGrafter"/>
</dbReference>
<evidence type="ECO:0000313" key="6">
    <source>
        <dbReference type="EMBL" id="KAJ3199039.1"/>
    </source>
</evidence>
<dbReference type="EMBL" id="JADGJW010002203">
    <property type="protein sequence ID" value="KAJ3199039.1"/>
    <property type="molecule type" value="Genomic_DNA"/>
</dbReference>
<dbReference type="GO" id="GO:0003924">
    <property type="term" value="F:GTPase activity"/>
    <property type="evidence" value="ECO:0007669"/>
    <property type="project" value="InterPro"/>
</dbReference>
<evidence type="ECO:0000256" key="3">
    <source>
        <dbReference type="ARBA" id="ARBA00023134"/>
    </source>
</evidence>
<dbReference type="Gene3D" id="3.40.50.300">
    <property type="entry name" value="P-loop containing nucleotide triphosphate hydrolases"/>
    <property type="match status" value="1"/>
</dbReference>
<comment type="caution">
    <text evidence="6">The sequence shown here is derived from an EMBL/GenBank/DDBJ whole genome shotgun (WGS) entry which is preliminary data.</text>
</comment>
<accession>A0AAD5XUB2</accession>
<sequence>NYWVSYFDHVEAIIFIAAVSSYDQKMEEDPDCNRLQDSLKLFEKTLQEELLNKVAIILFLNKSDLFEKKVLYSSIVDHFSDFVGDQKDVKHSKRFFRRKFENVKKDKK</sequence>
<keyword evidence="4" id="KW-0807">Transducer</keyword>
<evidence type="ECO:0000256" key="1">
    <source>
        <dbReference type="ARBA" id="ARBA00022723"/>
    </source>
</evidence>